<dbReference type="RefSeq" id="WP_089376374.1">
    <property type="nucleotide sequence ID" value="NZ_FZOA01000014.1"/>
</dbReference>
<keyword evidence="1" id="KW-0472">Membrane</keyword>
<gene>
    <name evidence="2" type="ORF">SAMN05192560_2326</name>
</gene>
<keyword evidence="1" id="KW-0812">Transmembrane</keyword>
<sequence>MKKNPGDKFRQRIAFNLAKQCLLEDKHDPSKPQADLFVDALSRSSLALPDGKQRIGRRTYEDGWQGKRRPQLETQWLLDEVVQEYSKESLDDWNDRIALNKRLHERKLEMALDDIASAEATLAYTMENQNKIYQDSARAALERSKMQYEELRSSGYYRDGLHIGYFPGIDIKPSSWINRNAINDVLHEHLTALDVGCMEYSKENIAKCDKLLRRIHERWNPRGSNCFFECMEFSQADFIHVDEGDYLEKFISLNGSYDPSMDLFDPRIFAKFKSPDNVYQTYDVFSPAKIGEFLSSIPVSKDISEHPLLDFWVLDFASSVLAFYWLFNAFRRRDGYYRVMPETSIKSMDMLSDGKQLLWGEGDIQQCLSGFGISIKSEFYEVYLAIFSSIRNKYHSILKQFGIDVNEFQEIFEEFDYGNRVVFAPNGLSRERSPLSM</sequence>
<name>A0A239B8F0_9PROT</name>
<dbReference type="EMBL" id="FZOA01000014">
    <property type="protein sequence ID" value="SNS03648.1"/>
    <property type="molecule type" value="Genomic_DNA"/>
</dbReference>
<organism evidence="2 3">
    <name type="scientific">Methylobacillus rhizosphaerae</name>
    <dbReference type="NCBI Taxonomy" id="551994"/>
    <lineage>
        <taxon>Bacteria</taxon>
        <taxon>Pseudomonadati</taxon>
        <taxon>Pseudomonadota</taxon>
        <taxon>Betaproteobacteria</taxon>
        <taxon>Nitrosomonadales</taxon>
        <taxon>Methylophilaceae</taxon>
        <taxon>Methylobacillus</taxon>
    </lineage>
</organism>
<dbReference type="OrthoDB" id="2242851at2"/>
<accession>A0A239B8F0</accession>
<dbReference type="AlphaFoldDB" id="A0A239B8F0"/>
<evidence type="ECO:0000256" key="1">
    <source>
        <dbReference type="SAM" id="Phobius"/>
    </source>
</evidence>
<evidence type="ECO:0000313" key="2">
    <source>
        <dbReference type="EMBL" id="SNS03648.1"/>
    </source>
</evidence>
<keyword evidence="3" id="KW-1185">Reference proteome</keyword>
<proteinExistence type="predicted"/>
<protein>
    <submittedName>
        <fullName evidence="2">Uncharacterized protein</fullName>
    </submittedName>
</protein>
<reference evidence="3" key="1">
    <citation type="submission" date="2017-06" db="EMBL/GenBank/DDBJ databases">
        <authorList>
            <person name="Varghese N."/>
            <person name="Submissions S."/>
        </authorList>
    </citation>
    <scope>NUCLEOTIDE SEQUENCE [LARGE SCALE GENOMIC DNA]</scope>
    <source>
        <strain evidence="3">Ca-68</strain>
    </source>
</reference>
<evidence type="ECO:0000313" key="3">
    <source>
        <dbReference type="Proteomes" id="UP000198305"/>
    </source>
</evidence>
<dbReference type="Proteomes" id="UP000198305">
    <property type="component" value="Unassembled WGS sequence"/>
</dbReference>
<keyword evidence="1" id="KW-1133">Transmembrane helix</keyword>
<feature type="transmembrane region" description="Helical" evidence="1">
    <location>
        <begin position="311"/>
        <end position="330"/>
    </location>
</feature>